<dbReference type="Proteomes" id="UP000270094">
    <property type="component" value="Unassembled WGS sequence"/>
</dbReference>
<dbReference type="GO" id="GO:0016491">
    <property type="term" value="F:oxidoreductase activity"/>
    <property type="evidence" value="ECO:0007669"/>
    <property type="project" value="UniProtKB-KW"/>
</dbReference>
<dbReference type="AlphaFoldDB" id="A0A3P7KR62"/>
<accession>A0A3P7KR62</accession>
<dbReference type="EMBL" id="UYYB01028353">
    <property type="protein sequence ID" value="VDM73005.1"/>
    <property type="molecule type" value="Genomic_DNA"/>
</dbReference>
<keyword evidence="3" id="KW-1185">Reference proteome</keyword>
<proteinExistence type="predicted"/>
<dbReference type="PANTHER" id="PTHR44115">
    <property type="entry name" value="PROTEIN CBG09704"/>
    <property type="match status" value="1"/>
</dbReference>
<dbReference type="PRINTS" id="PR00081">
    <property type="entry name" value="GDHRDH"/>
</dbReference>
<gene>
    <name evidence="2" type="ORF">SVUK_LOCUS8003</name>
</gene>
<dbReference type="InterPro" id="IPR036291">
    <property type="entry name" value="NAD(P)-bd_dom_sf"/>
</dbReference>
<organism evidence="2 3">
    <name type="scientific">Strongylus vulgaris</name>
    <name type="common">Blood worm</name>
    <dbReference type="NCBI Taxonomy" id="40348"/>
    <lineage>
        <taxon>Eukaryota</taxon>
        <taxon>Metazoa</taxon>
        <taxon>Ecdysozoa</taxon>
        <taxon>Nematoda</taxon>
        <taxon>Chromadorea</taxon>
        <taxon>Rhabditida</taxon>
        <taxon>Rhabditina</taxon>
        <taxon>Rhabditomorpha</taxon>
        <taxon>Strongyloidea</taxon>
        <taxon>Strongylidae</taxon>
        <taxon>Strongylus</taxon>
    </lineage>
</organism>
<keyword evidence="1" id="KW-0560">Oxidoreductase</keyword>
<dbReference type="PANTHER" id="PTHR44115:SF4">
    <property type="entry name" value="OXIDOREDUCTASE"/>
    <property type="match status" value="1"/>
</dbReference>
<dbReference type="PROSITE" id="PS00061">
    <property type="entry name" value="ADH_SHORT"/>
    <property type="match status" value="1"/>
</dbReference>
<dbReference type="OrthoDB" id="47007at2759"/>
<evidence type="ECO:0000256" key="1">
    <source>
        <dbReference type="ARBA" id="ARBA00023002"/>
    </source>
</evidence>
<reference evidence="2 3" key="1">
    <citation type="submission" date="2018-11" db="EMBL/GenBank/DDBJ databases">
        <authorList>
            <consortium name="Pathogen Informatics"/>
        </authorList>
    </citation>
    <scope>NUCLEOTIDE SEQUENCE [LARGE SCALE GENOMIC DNA]</scope>
</reference>
<dbReference type="Gene3D" id="3.40.50.720">
    <property type="entry name" value="NAD(P)-binding Rossmann-like Domain"/>
    <property type="match status" value="1"/>
</dbReference>
<evidence type="ECO:0000313" key="3">
    <source>
        <dbReference type="Proteomes" id="UP000270094"/>
    </source>
</evidence>
<dbReference type="SUPFAM" id="SSF51735">
    <property type="entry name" value="NAD(P)-binding Rossmann-fold domains"/>
    <property type="match status" value="1"/>
</dbReference>
<sequence length="185" mass="20245">MSYSSKETAAFSCTIRFNLLNERNRSDHCSVLQLVQVARPHLIKSKGEIVNVSSISGLKFGIVQTPYYAVAKAGLDQLTRALAIDLIEYGVRVNAVSPGLVKTNFAQRTGLTKEQSDKLHDFYGSMKHSCPRGKYADPIEIANVIAFLADRRASSFIIGESIVADGGMSLIMGAYAYDYKKVISS</sequence>
<evidence type="ECO:0000313" key="2">
    <source>
        <dbReference type="EMBL" id="VDM73005.1"/>
    </source>
</evidence>
<protein>
    <submittedName>
        <fullName evidence="2">Uncharacterized protein</fullName>
    </submittedName>
</protein>
<dbReference type="PRINTS" id="PR00080">
    <property type="entry name" value="SDRFAMILY"/>
</dbReference>
<dbReference type="Pfam" id="PF13561">
    <property type="entry name" value="adh_short_C2"/>
    <property type="match status" value="1"/>
</dbReference>
<name>A0A3P7KR62_STRVU</name>
<dbReference type="InterPro" id="IPR002347">
    <property type="entry name" value="SDR_fam"/>
</dbReference>
<dbReference type="InterPro" id="IPR020904">
    <property type="entry name" value="Sc_DH/Rdtase_CS"/>
</dbReference>